<dbReference type="EMBL" id="CAADIZ010000053">
    <property type="protein sequence ID" value="VFS29654.1"/>
    <property type="molecule type" value="Genomic_DNA"/>
</dbReference>
<evidence type="ECO:0000256" key="4">
    <source>
        <dbReference type="SAM" id="MobiDB-lite"/>
    </source>
</evidence>
<dbReference type="EMBL" id="CAADIP010000041">
    <property type="protein sequence ID" value="VFR94664.1"/>
    <property type="molecule type" value="Genomic_DNA"/>
</dbReference>
<evidence type="ECO:0000256" key="2">
    <source>
        <dbReference type="ARBA" id="ARBA00022989"/>
    </source>
</evidence>
<gene>
    <name evidence="6" type="ORF">BRI6_1376</name>
    <name evidence="7" type="ORF">BRI9_1431</name>
    <name evidence="8" type="ORF">IVO3_1428</name>
    <name evidence="9" type="ORF">RAN7_1366</name>
</gene>
<dbReference type="Pfam" id="PF04610">
    <property type="entry name" value="TrbL"/>
    <property type="match status" value="1"/>
</dbReference>
<dbReference type="AlphaFoldDB" id="A0A484S3Y2"/>
<organism evidence="6">
    <name type="scientific">plant metagenome</name>
    <dbReference type="NCBI Taxonomy" id="1297885"/>
    <lineage>
        <taxon>unclassified sequences</taxon>
        <taxon>metagenomes</taxon>
        <taxon>organismal metagenomes</taxon>
    </lineage>
</organism>
<proteinExistence type="predicted"/>
<reference evidence="6" key="1">
    <citation type="submission" date="2019-03" db="EMBL/GenBank/DDBJ databases">
        <authorList>
            <person name="Danneels B."/>
        </authorList>
    </citation>
    <scope>NUCLEOTIDE SEQUENCE</scope>
</reference>
<feature type="compositionally biased region" description="Low complexity" evidence="4">
    <location>
        <begin position="275"/>
        <end position="284"/>
    </location>
</feature>
<dbReference type="EMBL" id="CAADIK010000027">
    <property type="protein sequence ID" value="VFR71472.1"/>
    <property type="molecule type" value="Genomic_DNA"/>
</dbReference>
<feature type="transmembrane region" description="Helical" evidence="5">
    <location>
        <begin position="50"/>
        <end position="74"/>
    </location>
</feature>
<protein>
    <submittedName>
        <fullName evidence="6">Conjugative transfer protein TrbL</fullName>
    </submittedName>
</protein>
<keyword evidence="3 5" id="KW-0472">Membrane</keyword>
<keyword evidence="2 5" id="KW-1133">Transmembrane helix</keyword>
<feature type="transmembrane region" description="Helical" evidence="5">
    <location>
        <begin position="86"/>
        <end position="107"/>
    </location>
</feature>
<evidence type="ECO:0000313" key="8">
    <source>
        <dbReference type="EMBL" id="VFR94664.1"/>
    </source>
</evidence>
<dbReference type="GO" id="GO:0030255">
    <property type="term" value="P:protein secretion by the type IV secretion system"/>
    <property type="evidence" value="ECO:0007669"/>
    <property type="project" value="InterPro"/>
</dbReference>
<evidence type="ECO:0000256" key="5">
    <source>
        <dbReference type="SAM" id="Phobius"/>
    </source>
</evidence>
<feature type="region of interest" description="Disordered" evidence="4">
    <location>
        <begin position="247"/>
        <end position="304"/>
    </location>
</feature>
<dbReference type="EMBL" id="CAADII010000076">
    <property type="protein sequence ID" value="VFR57304.1"/>
    <property type="molecule type" value="Genomic_DNA"/>
</dbReference>
<evidence type="ECO:0000313" key="6">
    <source>
        <dbReference type="EMBL" id="VFR57304.1"/>
    </source>
</evidence>
<sequence>MVILCFFVLAVQLFITLIEFKLTTLAGFVLIPFALWNKTSFLAEKVLGNVVSSGIKVLVLAVIVGIGSGLFAEFQVHPDEPSIDHALVVMLASLALLALGIFGPGIATGLVSGAPQLGAGAMAGAAVGAVGTGVAIGAAATGVGGAVMAGARMAPAAAKLAGAGARAATSAAASARSAFQAGSAAAGGGAKGAAAGLGNVAKTGAQAAGRRAASSASAAGQKVADSFRAGWNGTGAGAAGAGQAAAGEAAEGAASSPKQEQPAWAKRMHRRQQITHAATTAAHTLRGGDGGGSGQGPSLRDSDT</sequence>
<keyword evidence="1 5" id="KW-0812">Transmembrane</keyword>
<evidence type="ECO:0000313" key="7">
    <source>
        <dbReference type="EMBL" id="VFR71472.1"/>
    </source>
</evidence>
<dbReference type="InterPro" id="IPR007688">
    <property type="entry name" value="Conjugal_tfr_TrbL/VirB6"/>
</dbReference>
<name>A0A484S3Y2_9ZZZZ</name>
<evidence type="ECO:0000313" key="9">
    <source>
        <dbReference type="EMBL" id="VFS29654.1"/>
    </source>
</evidence>
<evidence type="ECO:0000256" key="1">
    <source>
        <dbReference type="ARBA" id="ARBA00022692"/>
    </source>
</evidence>
<feature type="transmembrane region" description="Helical" evidence="5">
    <location>
        <begin position="119"/>
        <end position="143"/>
    </location>
</feature>
<accession>A0A484S3Y2</accession>
<evidence type="ECO:0000256" key="3">
    <source>
        <dbReference type="ARBA" id="ARBA00023136"/>
    </source>
</evidence>